<evidence type="ECO:0000259" key="10">
    <source>
        <dbReference type="Pfam" id="PF21088"/>
    </source>
</evidence>
<dbReference type="Pfam" id="PF21082">
    <property type="entry name" value="MS_channel_3rd"/>
    <property type="match status" value="1"/>
</dbReference>
<dbReference type="eggNOG" id="COG3264">
    <property type="taxonomic scope" value="Bacteria"/>
</dbReference>
<dbReference type="PANTHER" id="PTHR30347">
    <property type="entry name" value="POTASSIUM CHANNEL RELATED"/>
    <property type="match status" value="1"/>
</dbReference>
<dbReference type="Gene3D" id="3.30.70.100">
    <property type="match status" value="1"/>
</dbReference>
<dbReference type="InterPro" id="IPR006685">
    <property type="entry name" value="MscS_channel_2nd"/>
</dbReference>
<evidence type="ECO:0000259" key="8">
    <source>
        <dbReference type="Pfam" id="PF00924"/>
    </source>
</evidence>
<dbReference type="Pfam" id="PF21088">
    <property type="entry name" value="MS_channel_1st"/>
    <property type="match status" value="1"/>
</dbReference>
<dbReference type="HOGENOM" id="CLU_028878_0_0_3"/>
<gene>
    <name evidence="11" type="ordered locus">AM1_0073</name>
</gene>
<comment type="similarity">
    <text evidence="2">Belongs to the MscS (TC 1.A.23) family.</text>
</comment>
<keyword evidence="3" id="KW-1003">Cell membrane</keyword>
<dbReference type="OrthoDB" id="9809206at2"/>
<dbReference type="SUPFAM" id="SSF50182">
    <property type="entry name" value="Sm-like ribonucleoproteins"/>
    <property type="match status" value="1"/>
</dbReference>
<name>B0C549_ACAM1</name>
<dbReference type="Proteomes" id="UP000000268">
    <property type="component" value="Chromosome"/>
</dbReference>
<dbReference type="SUPFAM" id="SSF82689">
    <property type="entry name" value="Mechanosensitive channel protein MscS (YggB), C-terminal domain"/>
    <property type="match status" value="1"/>
</dbReference>
<feature type="transmembrane region" description="Helical" evidence="7">
    <location>
        <begin position="161"/>
        <end position="183"/>
    </location>
</feature>
<dbReference type="Gene3D" id="1.10.287.1260">
    <property type="match status" value="1"/>
</dbReference>
<dbReference type="PANTHER" id="PTHR30347:SF1">
    <property type="entry name" value="MECHANOSENSITIVE CHANNEL MSCK"/>
    <property type="match status" value="1"/>
</dbReference>
<dbReference type="RefSeq" id="WP_012160782.1">
    <property type="nucleotide sequence ID" value="NC_009925.1"/>
</dbReference>
<evidence type="ECO:0000313" key="11">
    <source>
        <dbReference type="EMBL" id="ABW25161.1"/>
    </source>
</evidence>
<keyword evidence="4 7" id="KW-0812">Transmembrane</keyword>
<evidence type="ECO:0000256" key="2">
    <source>
        <dbReference type="ARBA" id="ARBA00008017"/>
    </source>
</evidence>
<dbReference type="Pfam" id="PF00924">
    <property type="entry name" value="MS_channel_2nd"/>
    <property type="match status" value="1"/>
</dbReference>
<reference evidence="11 12" key="1">
    <citation type="journal article" date="2008" name="Proc. Natl. Acad. Sci. U.S.A.">
        <title>Niche adaptation and genome expansion in the chlorophyll d-producing cyanobacterium Acaryochloris marina.</title>
        <authorList>
            <person name="Swingley W.D."/>
            <person name="Chen M."/>
            <person name="Cheung P.C."/>
            <person name="Conrad A.L."/>
            <person name="Dejesa L.C."/>
            <person name="Hao J."/>
            <person name="Honchak B.M."/>
            <person name="Karbach L.E."/>
            <person name="Kurdoglu A."/>
            <person name="Lahiri S."/>
            <person name="Mastrian S.D."/>
            <person name="Miyashita H."/>
            <person name="Page L."/>
            <person name="Ramakrishna P."/>
            <person name="Satoh S."/>
            <person name="Sattley W.M."/>
            <person name="Shimada Y."/>
            <person name="Taylor H.L."/>
            <person name="Tomo T."/>
            <person name="Tsuchiya T."/>
            <person name="Wang Z.T."/>
            <person name="Raymond J."/>
            <person name="Mimuro M."/>
            <person name="Blankenship R.E."/>
            <person name="Touchman J.W."/>
        </authorList>
    </citation>
    <scope>NUCLEOTIDE SEQUENCE [LARGE SCALE GENOMIC DNA]</scope>
    <source>
        <strain evidence="12">MBIC 11017</strain>
    </source>
</reference>
<feature type="transmembrane region" description="Helical" evidence="7">
    <location>
        <begin position="264"/>
        <end position="286"/>
    </location>
</feature>
<feature type="domain" description="Mechanosensitive ion channel MscS" evidence="8">
    <location>
        <begin position="354"/>
        <end position="418"/>
    </location>
</feature>
<dbReference type="GO" id="GO:0005886">
    <property type="term" value="C:plasma membrane"/>
    <property type="evidence" value="ECO:0007669"/>
    <property type="project" value="UniProtKB-SubCell"/>
</dbReference>
<evidence type="ECO:0000256" key="3">
    <source>
        <dbReference type="ARBA" id="ARBA00022475"/>
    </source>
</evidence>
<feature type="transmembrane region" description="Helical" evidence="7">
    <location>
        <begin position="307"/>
        <end position="329"/>
    </location>
</feature>
<comment type="subcellular location">
    <subcellularLocation>
        <location evidence="1">Cell membrane</location>
        <topology evidence="1">Multi-pass membrane protein</topology>
    </subcellularLocation>
</comment>
<dbReference type="Gene3D" id="2.30.30.60">
    <property type="match status" value="1"/>
</dbReference>
<evidence type="ECO:0000256" key="7">
    <source>
        <dbReference type="SAM" id="Phobius"/>
    </source>
</evidence>
<keyword evidence="12" id="KW-1185">Reference proteome</keyword>
<dbReference type="InterPro" id="IPR023408">
    <property type="entry name" value="MscS_beta-dom_sf"/>
</dbReference>
<feature type="transmembrane region" description="Helical" evidence="7">
    <location>
        <begin position="22"/>
        <end position="39"/>
    </location>
</feature>
<keyword evidence="5 7" id="KW-1133">Transmembrane helix</keyword>
<dbReference type="PROSITE" id="PS01246">
    <property type="entry name" value="UPF0003"/>
    <property type="match status" value="1"/>
</dbReference>
<dbReference type="InterPro" id="IPR010920">
    <property type="entry name" value="LSM_dom_sf"/>
</dbReference>
<dbReference type="InterPro" id="IPR011014">
    <property type="entry name" value="MscS_channel_TM-2"/>
</dbReference>
<dbReference type="InterPro" id="IPR006686">
    <property type="entry name" value="MscS_channel_CS"/>
</dbReference>
<dbReference type="InterPro" id="IPR011066">
    <property type="entry name" value="MscS_channel_C_sf"/>
</dbReference>
<organism evidence="11 12">
    <name type="scientific">Acaryochloris marina (strain MBIC 11017)</name>
    <dbReference type="NCBI Taxonomy" id="329726"/>
    <lineage>
        <taxon>Bacteria</taxon>
        <taxon>Bacillati</taxon>
        <taxon>Cyanobacteriota</taxon>
        <taxon>Cyanophyceae</taxon>
        <taxon>Acaryochloridales</taxon>
        <taxon>Acaryochloridaceae</taxon>
        <taxon>Acaryochloris</taxon>
    </lineage>
</organism>
<evidence type="ECO:0000313" key="12">
    <source>
        <dbReference type="Proteomes" id="UP000000268"/>
    </source>
</evidence>
<keyword evidence="6 7" id="KW-0472">Membrane</keyword>
<evidence type="ECO:0000256" key="5">
    <source>
        <dbReference type="ARBA" id="ARBA00022989"/>
    </source>
</evidence>
<dbReference type="AlphaFoldDB" id="B0C549"/>
<dbReference type="KEGG" id="amr:AM1_0073"/>
<dbReference type="EMBL" id="CP000828">
    <property type="protein sequence ID" value="ABW25161.1"/>
    <property type="molecule type" value="Genomic_DNA"/>
</dbReference>
<dbReference type="SUPFAM" id="SSF82861">
    <property type="entry name" value="Mechanosensitive channel protein MscS (YggB), transmembrane region"/>
    <property type="match status" value="1"/>
</dbReference>
<evidence type="ECO:0000256" key="1">
    <source>
        <dbReference type="ARBA" id="ARBA00004651"/>
    </source>
</evidence>
<dbReference type="InterPro" id="IPR049278">
    <property type="entry name" value="MS_channel_C"/>
</dbReference>
<dbReference type="InterPro" id="IPR052702">
    <property type="entry name" value="MscS-like_channel"/>
</dbReference>
<dbReference type="STRING" id="329726.AM1_0073"/>
<feature type="transmembrane region" description="Helical" evidence="7">
    <location>
        <begin position="335"/>
        <end position="354"/>
    </location>
</feature>
<proteinExistence type="inferred from homology"/>
<dbReference type="GO" id="GO:0055085">
    <property type="term" value="P:transmembrane transport"/>
    <property type="evidence" value="ECO:0007669"/>
    <property type="project" value="InterPro"/>
</dbReference>
<feature type="transmembrane region" description="Helical" evidence="7">
    <location>
        <begin position="213"/>
        <end position="234"/>
    </location>
</feature>
<dbReference type="InterPro" id="IPR049142">
    <property type="entry name" value="MS_channel_1st"/>
</dbReference>
<feature type="domain" description="Mechanosensitive ion channel MscS C-terminal" evidence="9">
    <location>
        <begin position="428"/>
        <end position="509"/>
    </location>
</feature>
<sequence>MIINRLFAWGVLAIRDFSDRRWWRWCCLALITASLILLSHPSRDVVVAQTLESETVEVDGIPLFELSSSKEFPAEDRARTVNQSLQTLVNTSTKAEVIVDFSKDLPVLKVEVGAKQPLYLLTVNSQDAELSSPEVTARTWQKKLQRAINRGQDERANPGRLVAIGALCLLLALIAHWGIGWFWRQKLFKLLPRATVDPTTGEQPQSLRFLLKAIFYCLRIVLWVGTIGFVCGLFPWTRNGIYLIINTLIQTFSTPFIPAGGKSYSVVDVALLLLLLAGLMNLTKTVQHLLRSRVLGATGLNRGAQEAVAFVANYVLLFIGAMVLFQLWGFDLSSLAVFASVLGVGIGLGLQGFAKNFISGMVLIFEQPIKVGDFVKVGDYQGTVERINVRSTEIRTLDQVSIIVPNSEFLESEVVNWDHGSSVSRLQIPVGVAYGTNPKKVREALMDAVAEYSSVRKDPPPRVFFTEFGDNSLNFLLLVWIDEPEKQFAIKSDLNFRIETILRHREIEIPFPQRDLHVRSGKLPLDLPEELVTSFTLLSQNLNVWLQQQSLKENASDTHAAANTKSAHPDDKKI</sequence>
<evidence type="ECO:0000256" key="6">
    <source>
        <dbReference type="ARBA" id="ARBA00023136"/>
    </source>
</evidence>
<protein>
    <submittedName>
        <fullName evidence="11">Mechanosensitive ion channel, putative</fullName>
    </submittedName>
</protein>
<feature type="domain" description="Mechanosensitive ion channel transmembrane helices 2/3" evidence="10">
    <location>
        <begin position="311"/>
        <end position="351"/>
    </location>
</feature>
<evidence type="ECO:0000256" key="4">
    <source>
        <dbReference type="ARBA" id="ARBA00022692"/>
    </source>
</evidence>
<evidence type="ECO:0000259" key="9">
    <source>
        <dbReference type="Pfam" id="PF21082"/>
    </source>
</evidence>
<accession>B0C549</accession>